<name>A0AAD9QRT3_ACRCE</name>
<evidence type="ECO:0000313" key="2">
    <source>
        <dbReference type="EMBL" id="KAK2566213.1"/>
    </source>
</evidence>
<comment type="caution">
    <text evidence="2">The sequence shown here is derived from an EMBL/GenBank/DDBJ whole genome shotgun (WGS) entry which is preliminary data.</text>
</comment>
<proteinExistence type="predicted"/>
<dbReference type="AlphaFoldDB" id="A0AAD9QRT3"/>
<feature type="compositionally biased region" description="Basic residues" evidence="1">
    <location>
        <begin position="125"/>
        <end position="137"/>
    </location>
</feature>
<feature type="region of interest" description="Disordered" evidence="1">
    <location>
        <begin position="118"/>
        <end position="137"/>
    </location>
</feature>
<organism evidence="2 3">
    <name type="scientific">Acropora cervicornis</name>
    <name type="common">Staghorn coral</name>
    <dbReference type="NCBI Taxonomy" id="6130"/>
    <lineage>
        <taxon>Eukaryota</taxon>
        <taxon>Metazoa</taxon>
        <taxon>Cnidaria</taxon>
        <taxon>Anthozoa</taxon>
        <taxon>Hexacorallia</taxon>
        <taxon>Scleractinia</taxon>
        <taxon>Astrocoeniina</taxon>
        <taxon>Acroporidae</taxon>
        <taxon>Acropora</taxon>
    </lineage>
</organism>
<evidence type="ECO:0000256" key="1">
    <source>
        <dbReference type="SAM" id="MobiDB-lite"/>
    </source>
</evidence>
<dbReference type="EMBL" id="JARQWQ010000017">
    <property type="protein sequence ID" value="KAK2566213.1"/>
    <property type="molecule type" value="Genomic_DNA"/>
</dbReference>
<reference evidence="2" key="1">
    <citation type="journal article" date="2023" name="G3 (Bethesda)">
        <title>Whole genome assembly and annotation of the endangered Caribbean coral Acropora cervicornis.</title>
        <authorList>
            <person name="Selwyn J.D."/>
            <person name="Vollmer S.V."/>
        </authorList>
    </citation>
    <scope>NUCLEOTIDE SEQUENCE</scope>
    <source>
        <strain evidence="2">K2</strain>
    </source>
</reference>
<keyword evidence="3" id="KW-1185">Reference proteome</keyword>
<protein>
    <submittedName>
        <fullName evidence="2">Uncharacterized protein</fullName>
    </submittedName>
</protein>
<evidence type="ECO:0000313" key="3">
    <source>
        <dbReference type="Proteomes" id="UP001249851"/>
    </source>
</evidence>
<accession>A0AAD9QRT3</accession>
<reference evidence="2" key="2">
    <citation type="journal article" date="2023" name="Science">
        <title>Genomic signatures of disease resistance in endangered staghorn corals.</title>
        <authorList>
            <person name="Vollmer S.V."/>
            <person name="Selwyn J.D."/>
            <person name="Despard B.A."/>
            <person name="Roesel C.L."/>
        </authorList>
    </citation>
    <scope>NUCLEOTIDE SEQUENCE</scope>
    <source>
        <strain evidence="2">K2</strain>
    </source>
</reference>
<dbReference type="Proteomes" id="UP001249851">
    <property type="component" value="Unassembled WGS sequence"/>
</dbReference>
<gene>
    <name evidence="2" type="ORF">P5673_009680</name>
</gene>
<sequence>MAEEMPDEIEDIFRQRKVNKGFLNNKNLTCPAPKVIEFIEPGKEKAQVKVRRIQLKKKSPRKIPEDFDFRAIAREVTEFGMTGFSRSERKKYEDQKALSLVVLVTKLSGTKRTKDALSHVDAKDKKKKGTRKRATGRRLSKVDGWTIQQKDLTHQLENSKLVCSAYLKMILGGLRGQSSDD</sequence>